<dbReference type="Proteomes" id="UP000198348">
    <property type="component" value="Unassembled WGS sequence"/>
</dbReference>
<dbReference type="InterPro" id="IPR003593">
    <property type="entry name" value="AAA+_ATPase"/>
</dbReference>
<sequence length="281" mass="30759">MSTNSGFGDGNTLPLGRSSGTSTVHRGELDRERNVSVRDLRKSFGDATVMNGLTLEFEDNAVTTVLGPSGTGKSVLLKHIVGLLEPDSGRVDVFGKNIWSMNENARAEMRKRFGVLFQDGALFGSMNVFDNVAFPLRKHTEMMEEDVRDVVWNSLREVGLEAAANREPGALSGGMRKRAGFARALVMQPEVVMFDEPDSGLDPVRTSLLNDLILQVHEQHQGTYILVTHDIETARKVSDYVALVWQGTVIHYGPTAEAFESDDPFVQQFLTGSSAGPLGMD</sequence>
<dbReference type="CDD" id="cd03261">
    <property type="entry name" value="ABC_Org_Solvent_Resistant"/>
    <property type="match status" value="1"/>
</dbReference>
<keyword evidence="3 6" id="KW-0067">ATP-binding</keyword>
<gene>
    <name evidence="6" type="ORF">SAMN06265360_111154</name>
</gene>
<proteinExistence type="predicted"/>
<dbReference type="InterPro" id="IPR003439">
    <property type="entry name" value="ABC_transporter-like_ATP-bd"/>
</dbReference>
<feature type="domain" description="ABC transporter" evidence="5">
    <location>
        <begin position="35"/>
        <end position="271"/>
    </location>
</feature>
<evidence type="ECO:0000256" key="3">
    <source>
        <dbReference type="ARBA" id="ARBA00022840"/>
    </source>
</evidence>
<dbReference type="SUPFAM" id="SSF52540">
    <property type="entry name" value="P-loop containing nucleoside triphosphate hydrolases"/>
    <property type="match status" value="1"/>
</dbReference>
<dbReference type="Pfam" id="PF00005">
    <property type="entry name" value="ABC_tran"/>
    <property type="match status" value="1"/>
</dbReference>
<evidence type="ECO:0000259" key="5">
    <source>
        <dbReference type="PROSITE" id="PS50893"/>
    </source>
</evidence>
<dbReference type="AlphaFoldDB" id="A0A238XN56"/>
<keyword evidence="1" id="KW-0813">Transport</keyword>
<dbReference type="RefSeq" id="WP_089301770.1">
    <property type="nucleotide sequence ID" value="NZ_FZNW01000011.1"/>
</dbReference>
<dbReference type="SMART" id="SM00382">
    <property type="entry name" value="AAA"/>
    <property type="match status" value="1"/>
</dbReference>
<dbReference type="GO" id="GO:0005524">
    <property type="term" value="F:ATP binding"/>
    <property type="evidence" value="ECO:0007669"/>
    <property type="project" value="UniProtKB-KW"/>
</dbReference>
<reference evidence="6 7" key="1">
    <citation type="submission" date="2017-06" db="EMBL/GenBank/DDBJ databases">
        <authorList>
            <person name="Kim H.J."/>
            <person name="Triplett B.A."/>
        </authorList>
    </citation>
    <scope>NUCLEOTIDE SEQUENCE [LARGE SCALE GENOMIC DNA]</scope>
    <source>
        <strain evidence="6 7">DSM 45207</strain>
    </source>
</reference>
<dbReference type="OrthoDB" id="9802264at2"/>
<dbReference type="PROSITE" id="PS00211">
    <property type="entry name" value="ABC_TRANSPORTER_1"/>
    <property type="match status" value="1"/>
</dbReference>
<accession>A0A238XN56</accession>
<dbReference type="GO" id="GO:0016887">
    <property type="term" value="F:ATP hydrolysis activity"/>
    <property type="evidence" value="ECO:0007669"/>
    <property type="project" value="InterPro"/>
</dbReference>
<evidence type="ECO:0000256" key="2">
    <source>
        <dbReference type="ARBA" id="ARBA00022741"/>
    </source>
</evidence>
<keyword evidence="7" id="KW-1185">Reference proteome</keyword>
<dbReference type="PANTHER" id="PTHR43023">
    <property type="entry name" value="PROTEIN TRIGALACTOSYLDIACYLGLYCEROL 3, CHLOROPLASTIC"/>
    <property type="match status" value="1"/>
</dbReference>
<protein>
    <submittedName>
        <fullName evidence="6">Phospholipid/cholesterol/gamma-HCH transport system ATP-binding protein</fullName>
    </submittedName>
</protein>
<dbReference type="PANTHER" id="PTHR43023:SF6">
    <property type="entry name" value="INTERMEMBRANE PHOSPHOLIPID TRANSPORT SYSTEM ATP-BINDING PROTEIN MLAF"/>
    <property type="match status" value="1"/>
</dbReference>
<dbReference type="InterPro" id="IPR027417">
    <property type="entry name" value="P-loop_NTPase"/>
</dbReference>
<dbReference type="EMBL" id="FZNW01000011">
    <property type="protein sequence ID" value="SNR60456.1"/>
    <property type="molecule type" value="Genomic_DNA"/>
</dbReference>
<dbReference type="InterPro" id="IPR017871">
    <property type="entry name" value="ABC_transporter-like_CS"/>
</dbReference>
<feature type="region of interest" description="Disordered" evidence="4">
    <location>
        <begin position="1"/>
        <end position="31"/>
    </location>
</feature>
<name>A0A238XN56_9PSEU</name>
<evidence type="ECO:0000313" key="6">
    <source>
        <dbReference type="EMBL" id="SNR60456.1"/>
    </source>
</evidence>
<evidence type="ECO:0000256" key="4">
    <source>
        <dbReference type="SAM" id="MobiDB-lite"/>
    </source>
</evidence>
<organism evidence="6 7">
    <name type="scientific">Haloechinothrix alba</name>
    <dbReference type="NCBI Taxonomy" id="664784"/>
    <lineage>
        <taxon>Bacteria</taxon>
        <taxon>Bacillati</taxon>
        <taxon>Actinomycetota</taxon>
        <taxon>Actinomycetes</taxon>
        <taxon>Pseudonocardiales</taxon>
        <taxon>Pseudonocardiaceae</taxon>
        <taxon>Haloechinothrix</taxon>
    </lineage>
</organism>
<dbReference type="Gene3D" id="3.40.50.300">
    <property type="entry name" value="P-loop containing nucleotide triphosphate hydrolases"/>
    <property type="match status" value="1"/>
</dbReference>
<evidence type="ECO:0000256" key="1">
    <source>
        <dbReference type="ARBA" id="ARBA00022448"/>
    </source>
</evidence>
<keyword evidence="2" id="KW-0547">Nucleotide-binding</keyword>
<dbReference type="PROSITE" id="PS50893">
    <property type="entry name" value="ABC_TRANSPORTER_2"/>
    <property type="match status" value="1"/>
</dbReference>
<evidence type="ECO:0000313" key="7">
    <source>
        <dbReference type="Proteomes" id="UP000198348"/>
    </source>
</evidence>